<evidence type="ECO:0000256" key="1">
    <source>
        <dbReference type="SAM" id="MobiDB-lite"/>
    </source>
</evidence>
<dbReference type="CDD" id="cd11614">
    <property type="entry name" value="SAF_CpaB_FlgA_like"/>
    <property type="match status" value="1"/>
</dbReference>
<feature type="compositionally biased region" description="Polar residues" evidence="1">
    <location>
        <begin position="288"/>
        <end position="315"/>
    </location>
</feature>
<dbReference type="EMBL" id="JBHSMI010000012">
    <property type="protein sequence ID" value="MFC5402429.1"/>
    <property type="molecule type" value="Genomic_DNA"/>
</dbReference>
<evidence type="ECO:0008006" key="4">
    <source>
        <dbReference type="Google" id="ProtNLM"/>
    </source>
</evidence>
<feature type="compositionally biased region" description="Polar residues" evidence="1">
    <location>
        <begin position="195"/>
        <end position="207"/>
    </location>
</feature>
<name>A0ABW0HMG3_9BACL</name>
<evidence type="ECO:0000313" key="3">
    <source>
        <dbReference type="Proteomes" id="UP001596113"/>
    </source>
</evidence>
<dbReference type="Proteomes" id="UP001596113">
    <property type="component" value="Unassembled WGS sequence"/>
</dbReference>
<reference evidence="3" key="1">
    <citation type="journal article" date="2019" name="Int. J. Syst. Evol. Microbiol.">
        <title>The Global Catalogue of Microorganisms (GCM) 10K type strain sequencing project: providing services to taxonomists for standard genome sequencing and annotation.</title>
        <authorList>
            <consortium name="The Broad Institute Genomics Platform"/>
            <consortium name="The Broad Institute Genome Sequencing Center for Infectious Disease"/>
            <person name="Wu L."/>
            <person name="Ma J."/>
        </authorList>
    </citation>
    <scope>NUCLEOTIDE SEQUENCE [LARGE SCALE GENOMIC DNA]</scope>
    <source>
        <strain evidence="3">CGMCC 1.18575</strain>
    </source>
</reference>
<evidence type="ECO:0000313" key="2">
    <source>
        <dbReference type="EMBL" id="MFC5402429.1"/>
    </source>
</evidence>
<organism evidence="2 3">
    <name type="scientific">Cohnella soli</name>
    <dbReference type="NCBI Taxonomy" id="425005"/>
    <lineage>
        <taxon>Bacteria</taxon>
        <taxon>Bacillati</taxon>
        <taxon>Bacillota</taxon>
        <taxon>Bacilli</taxon>
        <taxon>Bacillales</taxon>
        <taxon>Paenibacillaceae</taxon>
        <taxon>Cohnella</taxon>
    </lineage>
</organism>
<feature type="region of interest" description="Disordered" evidence="1">
    <location>
        <begin position="195"/>
        <end position="221"/>
    </location>
</feature>
<sequence>MRRKWIPGLIGLIIVVGCVLGFKQYMNSVRTDVTMMETWKPVKMIQAGQMITSDMIHKVQIPTVQHMGNALLERSQIVGKRTIIPIGETEEFLSWKIGPDALFPTGDEDYIGFKIDFVGAVNNMVRRGDKVTAWVEYTVPKVFDDFGNEITDAQQAALLAANPNLTFKKVYTNKLLENLTVAYIKDQEGIEITDATSSGPISLPLSSDQKDVTNSDRYRQNASGQPSYITFIMSPEQYETFAAGAKDGNIRLGLPNMMEMKMIGTISKSKNDHMDEKDSSKGPVKMDNNISITPDQSVPASQSPSNQAGNKSTPVADSKGEISK</sequence>
<proteinExistence type="predicted"/>
<feature type="compositionally biased region" description="Basic and acidic residues" evidence="1">
    <location>
        <begin position="208"/>
        <end position="219"/>
    </location>
</feature>
<gene>
    <name evidence="2" type="ORF">ACFPOF_06730</name>
</gene>
<feature type="region of interest" description="Disordered" evidence="1">
    <location>
        <begin position="266"/>
        <end position="324"/>
    </location>
</feature>
<feature type="compositionally biased region" description="Basic and acidic residues" evidence="1">
    <location>
        <begin position="269"/>
        <end position="280"/>
    </location>
</feature>
<dbReference type="RefSeq" id="WP_378130870.1">
    <property type="nucleotide sequence ID" value="NZ_JBHSMI010000012.1"/>
</dbReference>
<comment type="caution">
    <text evidence="2">The sequence shown here is derived from an EMBL/GenBank/DDBJ whole genome shotgun (WGS) entry which is preliminary data.</text>
</comment>
<keyword evidence="3" id="KW-1185">Reference proteome</keyword>
<accession>A0ABW0HMG3</accession>
<dbReference type="PROSITE" id="PS51257">
    <property type="entry name" value="PROKAR_LIPOPROTEIN"/>
    <property type="match status" value="1"/>
</dbReference>
<protein>
    <recommendedName>
        <fullName evidence="4">SAF domain-containing protein</fullName>
    </recommendedName>
</protein>